<dbReference type="PROSITE" id="PS50088">
    <property type="entry name" value="ANK_REPEAT"/>
    <property type="match status" value="2"/>
</dbReference>
<reference evidence="5 6" key="1">
    <citation type="submission" date="2023-11" db="EMBL/GenBank/DDBJ databases">
        <title>Draft genome sequence and annotation of the polyextremotolerant black yeast-like fungus Aureobasidium pullulans NRRL 62042.</title>
        <authorList>
            <person name="Dielentheis-Frenken M.R.E."/>
            <person name="Wibberg D."/>
            <person name="Blank L.M."/>
            <person name="Tiso T."/>
        </authorList>
    </citation>
    <scope>NUCLEOTIDE SEQUENCE [LARGE SCALE GENOMIC DNA]</scope>
    <source>
        <strain evidence="5 6">NRRL 62042</strain>
    </source>
</reference>
<feature type="region of interest" description="Disordered" evidence="4">
    <location>
        <begin position="736"/>
        <end position="774"/>
    </location>
</feature>
<dbReference type="PROSITE" id="PS50297">
    <property type="entry name" value="ANK_REP_REGION"/>
    <property type="match status" value="2"/>
</dbReference>
<dbReference type="Pfam" id="PF12796">
    <property type="entry name" value="Ank_2"/>
    <property type="match status" value="1"/>
</dbReference>
<accession>A0ABR0TER7</accession>
<dbReference type="SMART" id="SM00248">
    <property type="entry name" value="ANK"/>
    <property type="match status" value="8"/>
</dbReference>
<feature type="repeat" description="ANK" evidence="3">
    <location>
        <begin position="652"/>
        <end position="684"/>
    </location>
</feature>
<evidence type="ECO:0008006" key="7">
    <source>
        <dbReference type="Google" id="ProtNLM"/>
    </source>
</evidence>
<dbReference type="PANTHER" id="PTHR24198">
    <property type="entry name" value="ANKYRIN REPEAT AND PROTEIN KINASE DOMAIN-CONTAINING PROTEIN"/>
    <property type="match status" value="1"/>
</dbReference>
<keyword evidence="6" id="KW-1185">Reference proteome</keyword>
<feature type="repeat" description="ANK" evidence="3">
    <location>
        <begin position="619"/>
        <end position="651"/>
    </location>
</feature>
<evidence type="ECO:0000256" key="3">
    <source>
        <dbReference type="PROSITE-ProRule" id="PRU00023"/>
    </source>
</evidence>
<evidence type="ECO:0000256" key="4">
    <source>
        <dbReference type="SAM" id="MobiDB-lite"/>
    </source>
</evidence>
<dbReference type="InterPro" id="IPR002110">
    <property type="entry name" value="Ankyrin_rpt"/>
</dbReference>
<organism evidence="5 6">
    <name type="scientific">Aureobasidium pullulans</name>
    <name type="common">Black yeast</name>
    <name type="synonym">Pullularia pullulans</name>
    <dbReference type="NCBI Taxonomy" id="5580"/>
    <lineage>
        <taxon>Eukaryota</taxon>
        <taxon>Fungi</taxon>
        <taxon>Dikarya</taxon>
        <taxon>Ascomycota</taxon>
        <taxon>Pezizomycotina</taxon>
        <taxon>Dothideomycetes</taxon>
        <taxon>Dothideomycetidae</taxon>
        <taxon>Dothideales</taxon>
        <taxon>Saccotheciaceae</taxon>
        <taxon>Aureobasidium</taxon>
    </lineage>
</organism>
<dbReference type="InterPro" id="IPR036770">
    <property type="entry name" value="Ankyrin_rpt-contain_sf"/>
</dbReference>
<feature type="compositionally biased region" description="Basic and acidic residues" evidence="4">
    <location>
        <begin position="758"/>
        <end position="774"/>
    </location>
</feature>
<keyword evidence="2 3" id="KW-0040">ANK repeat</keyword>
<evidence type="ECO:0000256" key="2">
    <source>
        <dbReference type="ARBA" id="ARBA00023043"/>
    </source>
</evidence>
<feature type="compositionally biased region" description="Basic and acidic residues" evidence="4">
    <location>
        <begin position="736"/>
        <end position="749"/>
    </location>
</feature>
<protein>
    <recommendedName>
        <fullName evidence="7">Ankyrin</fullName>
    </recommendedName>
</protein>
<dbReference type="EMBL" id="JASGXD010000011">
    <property type="protein sequence ID" value="KAK6002531.1"/>
    <property type="molecule type" value="Genomic_DNA"/>
</dbReference>
<dbReference type="Gene3D" id="1.25.40.20">
    <property type="entry name" value="Ankyrin repeat-containing domain"/>
    <property type="match status" value="2"/>
</dbReference>
<comment type="caution">
    <text evidence="5">The sequence shown here is derived from an EMBL/GenBank/DDBJ whole genome shotgun (WGS) entry which is preliminary data.</text>
</comment>
<dbReference type="Proteomes" id="UP001341245">
    <property type="component" value="Unassembled WGS sequence"/>
</dbReference>
<sequence length="774" mass="86274">MEDTTQLDDALYRACIMADLPQVKTLVQEQNAPVNKIIGPPGQLDYPLNHAAKTGSIPLVRFLLDHGGATVNAAALRIAAFGGDQPMLQLLLEPIKAQLATSGMSRKWRGDLASILVGTTRRGRSETAEVLKVFRSRITEFDKAVDAGLLAACAAGDMRSVKYFIDISAENRVEAICTAAEYHQFEPLEHFLKNHTFEPEELVDPLISAAGGGHLPSVLLLIEQGADDETGAALARAAKFSHAEVVHHFLSTFRYTKDKLSLALAAAARVGDTAIMETLIHRGAHRGAHASGALTFAIQRSHHAATELLVRNVAASQAELSSALEKAMFVWLRPVQTYKPYLSRTSSHSSRSTNSEIEPTIPEVLQNREESRKRIVDVLLETGGRLSELYYCRLLEMMILTQNKYGVELLHDSAKFTTVDTLPDEYLLSLAIYHQQDDMVNLLLGFPVARNHEPPESAGLSSVQSIFGDSPEWESKVYNPIPSPLILATKFQNEHWCRTLINREETDIHEWCYYRPSKRLLSFYGSDQKTHTPKDEQYEELGCPFGTDEIRDCALSMAVRTRDLPIVRLLIENGADPWVNRQGISILEIAAREKCLRDVLLFLEQSITKLNIDRREWDGGKSMLHWAAIYGNSDLIELFCKKGATLDLTDAVLRTPLHLAVAAGNIETVKGLLWAGARTSLRDLDGYLCADELAAKLAQEASWADPAREIRFEISRFLEDWVKNNMDHLDAANIRRESEATEEKAKAEKTTQSVGDDLLDHFSDEDSVHWSEDE</sequence>
<evidence type="ECO:0000256" key="1">
    <source>
        <dbReference type="ARBA" id="ARBA00022737"/>
    </source>
</evidence>
<dbReference type="SUPFAM" id="SSF48403">
    <property type="entry name" value="Ankyrin repeat"/>
    <property type="match status" value="3"/>
</dbReference>
<gene>
    <name evidence="5" type="ORF">QM012_001281</name>
</gene>
<evidence type="ECO:0000313" key="6">
    <source>
        <dbReference type="Proteomes" id="UP001341245"/>
    </source>
</evidence>
<proteinExistence type="predicted"/>
<name>A0ABR0TER7_AURPU</name>
<keyword evidence="1" id="KW-0677">Repeat</keyword>
<evidence type="ECO:0000313" key="5">
    <source>
        <dbReference type="EMBL" id="KAK6002531.1"/>
    </source>
</evidence>
<dbReference type="PANTHER" id="PTHR24198:SF165">
    <property type="entry name" value="ANKYRIN REPEAT-CONTAINING PROTEIN-RELATED"/>
    <property type="match status" value="1"/>
</dbReference>